<evidence type="ECO:0000313" key="2">
    <source>
        <dbReference type="Proteomes" id="UP000010866"/>
    </source>
</evidence>
<proteinExistence type="predicted"/>
<accession>L0KZB8</accession>
<dbReference type="Proteomes" id="UP000010866">
    <property type="component" value="Chromosome"/>
</dbReference>
<protein>
    <submittedName>
        <fullName evidence="1">Uncharacterized protein</fullName>
    </submittedName>
</protein>
<sequence>MTSLYNAVLEILETPMTRSAIMNELYRYNISAAVTQSGFVKGYLDALVDLGHLYVIGTVQRMRMYSKHPAKEYAHRRCPYCQTNILIFDTDTGSKYSCPKCKEELVVVMTFKDGVQLHPAEGVQ</sequence>
<dbReference type="HOGENOM" id="CLU_1998753_0_0_2"/>
<dbReference type="AlphaFoldDB" id="L0KZB8"/>
<keyword evidence="2" id="KW-1185">Reference proteome</keyword>
<organism evidence="1 2">
    <name type="scientific">Methanomethylovorans hollandica (strain DSM 15978 / NBRC 107637 / DMS1)</name>
    <dbReference type="NCBI Taxonomy" id="867904"/>
    <lineage>
        <taxon>Archaea</taxon>
        <taxon>Methanobacteriati</taxon>
        <taxon>Methanobacteriota</taxon>
        <taxon>Stenosarchaea group</taxon>
        <taxon>Methanomicrobia</taxon>
        <taxon>Methanosarcinales</taxon>
        <taxon>Methanosarcinaceae</taxon>
        <taxon>Methanomethylovorans</taxon>
    </lineage>
</organism>
<evidence type="ECO:0000313" key="1">
    <source>
        <dbReference type="EMBL" id="AGB49438.1"/>
    </source>
</evidence>
<name>L0KZB8_METHD</name>
<dbReference type="Gene3D" id="2.20.28.160">
    <property type="match status" value="1"/>
</dbReference>
<reference evidence="2" key="1">
    <citation type="submission" date="2012-02" db="EMBL/GenBank/DDBJ databases">
        <title>Complete sequence of chromosome of Methanomethylovorans hollandica DSM 15978.</title>
        <authorList>
            <person name="Lucas S."/>
            <person name="Copeland A."/>
            <person name="Lapidus A."/>
            <person name="Glavina del Rio T."/>
            <person name="Dalin E."/>
            <person name="Tice H."/>
            <person name="Bruce D."/>
            <person name="Goodwin L."/>
            <person name="Pitluck S."/>
            <person name="Peters L."/>
            <person name="Mikhailova N."/>
            <person name="Held B."/>
            <person name="Kyrpides N."/>
            <person name="Mavromatis K."/>
            <person name="Ivanova N."/>
            <person name="Brettin T."/>
            <person name="Detter J.C."/>
            <person name="Han C."/>
            <person name="Larimer F."/>
            <person name="Land M."/>
            <person name="Hauser L."/>
            <person name="Markowitz V."/>
            <person name="Cheng J.-F."/>
            <person name="Hugenholtz P."/>
            <person name="Woyke T."/>
            <person name="Wu D."/>
            <person name="Spring S."/>
            <person name="Schroeder M."/>
            <person name="Brambilla E."/>
            <person name="Klenk H.-P."/>
            <person name="Eisen J.A."/>
        </authorList>
    </citation>
    <scope>NUCLEOTIDE SEQUENCE [LARGE SCALE GENOMIC DNA]</scope>
    <source>
        <strain evidence="2">DSM 15978 / NBRC 107637 / DMS1</strain>
    </source>
</reference>
<dbReference type="KEGG" id="mhz:Metho_1208"/>
<gene>
    <name evidence="1" type="ordered locus">Metho_1208</name>
</gene>
<dbReference type="EMBL" id="CP003362">
    <property type="protein sequence ID" value="AGB49438.1"/>
    <property type="molecule type" value="Genomic_DNA"/>
</dbReference>
<dbReference type="STRING" id="867904.Metho_1208"/>